<sequence>MIRPMGESKAPRARDAEQTRRNILDAAIAEFAAKGLSGARVDEIAARTHTTKRMIYYYFSSKEQLFAAALEEMYAGIRSAERALQLDGLPAEAAMRRLVETTFDYHADHPEFVRLVTVENIHEAAHIAQSATLRGRNDAVVGLMRGLLSRGEAEGVFRSGVDPLDLHILINGLCFHRVANRHTLGAIFGVDLGAPERRAAQRAMVAEAVLRYLRREG</sequence>
<dbReference type="Gene3D" id="1.10.357.10">
    <property type="entry name" value="Tetracycline Repressor, domain 2"/>
    <property type="match status" value="1"/>
</dbReference>
<organism evidence="4 5">
    <name type="scientific">Pseudoroseomonas cervicalis ATCC 49957</name>
    <dbReference type="NCBI Taxonomy" id="525371"/>
    <lineage>
        <taxon>Bacteria</taxon>
        <taxon>Pseudomonadati</taxon>
        <taxon>Pseudomonadota</taxon>
        <taxon>Alphaproteobacteria</taxon>
        <taxon>Acetobacterales</taxon>
        <taxon>Roseomonadaceae</taxon>
        <taxon>Roseomonas</taxon>
    </lineage>
</organism>
<dbReference type="PRINTS" id="PR00455">
    <property type="entry name" value="HTHTETR"/>
</dbReference>
<protein>
    <submittedName>
        <fullName evidence="4">Transcriptional regulator, TetR family</fullName>
    </submittedName>
</protein>
<dbReference type="SUPFAM" id="SSF48498">
    <property type="entry name" value="Tetracyclin repressor-like, C-terminal domain"/>
    <property type="match status" value="1"/>
</dbReference>
<gene>
    <name evidence="4" type="ORF">HMPREF0731_0706</name>
</gene>
<dbReference type="Proteomes" id="UP000005324">
    <property type="component" value="Unassembled WGS sequence"/>
</dbReference>
<dbReference type="InterPro" id="IPR036271">
    <property type="entry name" value="Tet_transcr_reg_TetR-rel_C_sf"/>
</dbReference>
<dbReference type="InterPro" id="IPR001647">
    <property type="entry name" value="HTH_TetR"/>
</dbReference>
<name>D5RHZ6_9PROT</name>
<evidence type="ECO:0000313" key="4">
    <source>
        <dbReference type="EMBL" id="EFH13078.1"/>
    </source>
</evidence>
<dbReference type="PROSITE" id="PS50977">
    <property type="entry name" value="HTH_TETR_2"/>
    <property type="match status" value="1"/>
</dbReference>
<keyword evidence="5" id="KW-1185">Reference proteome</keyword>
<evidence type="ECO:0000256" key="2">
    <source>
        <dbReference type="PROSITE-ProRule" id="PRU00335"/>
    </source>
</evidence>
<dbReference type="PANTHER" id="PTHR30328:SF54">
    <property type="entry name" value="HTH-TYPE TRANSCRIPTIONAL REPRESSOR SCO4008"/>
    <property type="match status" value="1"/>
</dbReference>
<dbReference type="AlphaFoldDB" id="D5RHZ6"/>
<dbReference type="PANTHER" id="PTHR30328">
    <property type="entry name" value="TRANSCRIPTIONAL REPRESSOR"/>
    <property type="match status" value="1"/>
</dbReference>
<evidence type="ECO:0000313" key="5">
    <source>
        <dbReference type="Proteomes" id="UP000005324"/>
    </source>
</evidence>
<dbReference type="HOGENOM" id="CLU_069356_1_2_5"/>
<feature type="DNA-binding region" description="H-T-H motif" evidence="2">
    <location>
        <begin position="40"/>
        <end position="59"/>
    </location>
</feature>
<dbReference type="Pfam" id="PF00440">
    <property type="entry name" value="TetR_N"/>
    <property type="match status" value="1"/>
</dbReference>
<dbReference type="SUPFAM" id="SSF46689">
    <property type="entry name" value="Homeodomain-like"/>
    <property type="match status" value="1"/>
</dbReference>
<keyword evidence="1 2" id="KW-0238">DNA-binding</keyword>
<dbReference type="InterPro" id="IPR050109">
    <property type="entry name" value="HTH-type_TetR-like_transc_reg"/>
</dbReference>
<comment type="caution">
    <text evidence="4">The sequence shown here is derived from an EMBL/GenBank/DDBJ whole genome shotgun (WGS) entry which is preliminary data.</text>
</comment>
<feature type="domain" description="HTH tetR-type" evidence="3">
    <location>
        <begin position="17"/>
        <end position="77"/>
    </location>
</feature>
<evidence type="ECO:0000259" key="3">
    <source>
        <dbReference type="PROSITE" id="PS50977"/>
    </source>
</evidence>
<accession>D5RHZ6</accession>
<reference evidence="4 5" key="1">
    <citation type="submission" date="2010-04" db="EMBL/GenBank/DDBJ databases">
        <authorList>
            <person name="Qin X."/>
            <person name="Bachman B."/>
            <person name="Battles P."/>
            <person name="Bell A."/>
            <person name="Bess C."/>
            <person name="Bickham C."/>
            <person name="Chaboub L."/>
            <person name="Chen D."/>
            <person name="Coyle M."/>
            <person name="Deiros D.R."/>
            <person name="Dinh H."/>
            <person name="Forbes L."/>
            <person name="Fowler G."/>
            <person name="Francisco L."/>
            <person name="Fu Q."/>
            <person name="Gubbala S."/>
            <person name="Hale W."/>
            <person name="Han Y."/>
            <person name="Hemphill L."/>
            <person name="Highlander S.K."/>
            <person name="Hirani K."/>
            <person name="Hogues M."/>
            <person name="Jackson L."/>
            <person name="Jakkamsetti A."/>
            <person name="Javaid M."/>
            <person name="Jiang H."/>
            <person name="Korchina V."/>
            <person name="Kovar C."/>
            <person name="Lara F."/>
            <person name="Lee S."/>
            <person name="Mata R."/>
            <person name="Mathew T."/>
            <person name="Moen C."/>
            <person name="Morales K."/>
            <person name="Munidasa M."/>
            <person name="Nazareth L."/>
            <person name="Ngo R."/>
            <person name="Nguyen L."/>
            <person name="Okwuonu G."/>
            <person name="Ongeri F."/>
            <person name="Patil S."/>
            <person name="Petrosino J."/>
            <person name="Pham C."/>
            <person name="Pham P."/>
            <person name="Pu L.-L."/>
            <person name="Puazo M."/>
            <person name="Raj R."/>
            <person name="Reid J."/>
            <person name="Rouhana J."/>
            <person name="Saada N."/>
            <person name="Shang Y."/>
            <person name="Simmons D."/>
            <person name="Thornton R."/>
            <person name="Warren J."/>
            <person name="Weissenberger G."/>
            <person name="Zhang J."/>
            <person name="Zhang L."/>
            <person name="Zhou C."/>
            <person name="Zhu D."/>
            <person name="Muzny D."/>
            <person name="Worley K."/>
            <person name="Gibbs R."/>
        </authorList>
    </citation>
    <scope>NUCLEOTIDE SEQUENCE [LARGE SCALE GENOMIC DNA]</scope>
    <source>
        <strain evidence="4 5">ATCC 49957</strain>
    </source>
</reference>
<dbReference type="EMBL" id="ADVL01000122">
    <property type="protein sequence ID" value="EFH13078.1"/>
    <property type="molecule type" value="Genomic_DNA"/>
</dbReference>
<dbReference type="InterPro" id="IPR009057">
    <property type="entry name" value="Homeodomain-like_sf"/>
</dbReference>
<proteinExistence type="predicted"/>
<dbReference type="Pfam" id="PF17938">
    <property type="entry name" value="TetR_C_29"/>
    <property type="match status" value="1"/>
</dbReference>
<dbReference type="GO" id="GO:0003677">
    <property type="term" value="F:DNA binding"/>
    <property type="evidence" value="ECO:0007669"/>
    <property type="project" value="UniProtKB-UniRule"/>
</dbReference>
<evidence type="ECO:0000256" key="1">
    <source>
        <dbReference type="ARBA" id="ARBA00023125"/>
    </source>
</evidence>
<dbReference type="InterPro" id="IPR041474">
    <property type="entry name" value="NicS_C"/>
</dbReference>